<feature type="transmembrane region" description="Helical" evidence="18">
    <location>
        <begin position="63"/>
        <end position="86"/>
    </location>
</feature>
<keyword evidence="15 18" id="KW-1133">Transmembrane helix</keyword>
<keyword evidence="7" id="KW-0813">Transport</keyword>
<keyword evidence="8" id="KW-1003">Cell membrane</keyword>
<evidence type="ECO:0000256" key="12">
    <source>
        <dbReference type="ARBA" id="ARBA00022692"/>
    </source>
</evidence>
<dbReference type="GO" id="GO:0046872">
    <property type="term" value="F:metal ion binding"/>
    <property type="evidence" value="ECO:0007669"/>
    <property type="project" value="UniProtKB-KW"/>
</dbReference>
<dbReference type="PANTHER" id="PTHR38689">
    <property type="entry name" value="SUCCINATE DEHYDROGENASE HYDROPHOBIC MEMBRANE ANCHOR SUBUNIT"/>
    <property type="match status" value="1"/>
</dbReference>
<dbReference type="OrthoDB" id="9809280at2"/>
<gene>
    <name evidence="19" type="ORF">EDC65_3122</name>
</gene>
<dbReference type="GO" id="GO:0006099">
    <property type="term" value="P:tricarboxylic acid cycle"/>
    <property type="evidence" value="ECO:0007669"/>
    <property type="project" value="UniProtKB-UniPathway"/>
</dbReference>
<evidence type="ECO:0000256" key="16">
    <source>
        <dbReference type="ARBA" id="ARBA00023004"/>
    </source>
</evidence>
<evidence type="ECO:0000256" key="15">
    <source>
        <dbReference type="ARBA" id="ARBA00022989"/>
    </source>
</evidence>
<dbReference type="InterPro" id="IPR034804">
    <property type="entry name" value="SQR/QFR_C/D"/>
</dbReference>
<evidence type="ECO:0000256" key="8">
    <source>
        <dbReference type="ARBA" id="ARBA00022475"/>
    </source>
</evidence>
<dbReference type="InterPro" id="IPR014312">
    <property type="entry name" value="Succ_DH_anchor"/>
</dbReference>
<dbReference type="GO" id="GO:0017004">
    <property type="term" value="P:cytochrome complex assembly"/>
    <property type="evidence" value="ECO:0007669"/>
    <property type="project" value="TreeGrafter"/>
</dbReference>
<evidence type="ECO:0000256" key="5">
    <source>
        <dbReference type="ARBA" id="ARBA00011558"/>
    </source>
</evidence>
<evidence type="ECO:0000256" key="9">
    <source>
        <dbReference type="ARBA" id="ARBA00022519"/>
    </source>
</evidence>
<organism evidence="19 20">
    <name type="scientific">Stella humosa</name>
    <dbReference type="NCBI Taxonomy" id="94"/>
    <lineage>
        <taxon>Bacteria</taxon>
        <taxon>Pseudomonadati</taxon>
        <taxon>Pseudomonadota</taxon>
        <taxon>Alphaproteobacteria</taxon>
        <taxon>Rhodospirillales</taxon>
        <taxon>Stellaceae</taxon>
        <taxon>Stella</taxon>
    </lineage>
</organism>
<evidence type="ECO:0000256" key="2">
    <source>
        <dbReference type="ARBA" id="ARBA00004050"/>
    </source>
</evidence>
<evidence type="ECO:0000313" key="20">
    <source>
        <dbReference type="Proteomes" id="UP000278222"/>
    </source>
</evidence>
<proteinExistence type="predicted"/>
<keyword evidence="17 18" id="KW-0472">Membrane</keyword>
<dbReference type="SUPFAM" id="SSF81343">
    <property type="entry name" value="Fumarate reductase respiratory complex transmembrane subunits"/>
    <property type="match status" value="1"/>
</dbReference>
<comment type="subunit">
    <text evidence="5">Part of an enzyme complex containing four subunits: a flavoprotein, an iron-sulfur protein, plus two membrane-anchoring proteins, SdhC and SdhD.</text>
</comment>
<sequence>MKMRSSLGRVRGLGSAKDGVHHWWVQRLTAVALVPLALWFVAALVCQVGASHASVTAWLSSPLPAIVMVLLSIATFYHAALGLQVVIEDYVSHEGLRLVAIAAMKLACFGLAVAAIFAVLKIAL</sequence>
<dbReference type="EMBL" id="RJKX01000014">
    <property type="protein sequence ID" value="ROP91257.1"/>
    <property type="molecule type" value="Genomic_DNA"/>
</dbReference>
<comment type="function">
    <text evidence="2">Membrane-anchoring subunit of succinate dehydrogenase (SDH).</text>
</comment>
<feature type="transmembrane region" description="Helical" evidence="18">
    <location>
        <begin position="98"/>
        <end position="120"/>
    </location>
</feature>
<dbReference type="PANTHER" id="PTHR38689:SF1">
    <property type="entry name" value="SUCCINATE DEHYDROGENASE HYDROPHOBIC MEMBRANE ANCHOR SUBUNIT"/>
    <property type="match status" value="1"/>
</dbReference>
<keyword evidence="11" id="KW-0349">Heme</keyword>
<accession>A0A3N1LI99</accession>
<comment type="subcellular location">
    <subcellularLocation>
        <location evidence="3">Cell inner membrane</location>
        <topology evidence="3">Multi-pass membrane protein</topology>
    </subcellularLocation>
</comment>
<evidence type="ECO:0000256" key="11">
    <source>
        <dbReference type="ARBA" id="ARBA00022617"/>
    </source>
</evidence>
<keyword evidence="10" id="KW-0816">Tricarboxylic acid cycle</keyword>
<dbReference type="InterPro" id="IPR000701">
    <property type="entry name" value="SuccDH_FuR_B_TM-su"/>
</dbReference>
<dbReference type="AlphaFoldDB" id="A0A3N1LI99"/>
<dbReference type="CDD" id="cd03495">
    <property type="entry name" value="SQR_TypeC_SdhD_like"/>
    <property type="match status" value="1"/>
</dbReference>
<evidence type="ECO:0000256" key="10">
    <source>
        <dbReference type="ARBA" id="ARBA00022532"/>
    </source>
</evidence>
<protein>
    <recommendedName>
        <fullName evidence="6">Succinate dehydrogenase hydrophobic membrane anchor subunit</fullName>
    </recommendedName>
</protein>
<keyword evidence="9" id="KW-0997">Cell inner membrane</keyword>
<dbReference type="UniPathway" id="UPA00223"/>
<evidence type="ECO:0000256" key="3">
    <source>
        <dbReference type="ARBA" id="ARBA00004429"/>
    </source>
</evidence>
<dbReference type="GO" id="GO:0009055">
    <property type="term" value="F:electron transfer activity"/>
    <property type="evidence" value="ECO:0007669"/>
    <property type="project" value="TreeGrafter"/>
</dbReference>
<comment type="cofactor">
    <cofactor evidence="1">
        <name>heme</name>
        <dbReference type="ChEBI" id="CHEBI:30413"/>
    </cofactor>
</comment>
<evidence type="ECO:0000256" key="7">
    <source>
        <dbReference type="ARBA" id="ARBA00022448"/>
    </source>
</evidence>
<evidence type="ECO:0000256" key="13">
    <source>
        <dbReference type="ARBA" id="ARBA00022723"/>
    </source>
</evidence>
<name>A0A3N1LI99_9PROT</name>
<dbReference type="GO" id="GO:0005886">
    <property type="term" value="C:plasma membrane"/>
    <property type="evidence" value="ECO:0007669"/>
    <property type="project" value="UniProtKB-SubCell"/>
</dbReference>
<dbReference type="Gene3D" id="1.20.1300.10">
    <property type="entry name" value="Fumarate reductase/succinate dehydrogenase, transmembrane subunit"/>
    <property type="match status" value="1"/>
</dbReference>
<keyword evidence="20" id="KW-1185">Reference proteome</keyword>
<evidence type="ECO:0000313" key="19">
    <source>
        <dbReference type="EMBL" id="ROP91257.1"/>
    </source>
</evidence>
<evidence type="ECO:0000256" key="6">
    <source>
        <dbReference type="ARBA" id="ARBA00019425"/>
    </source>
</evidence>
<evidence type="ECO:0000256" key="1">
    <source>
        <dbReference type="ARBA" id="ARBA00001971"/>
    </source>
</evidence>
<keyword evidence="14" id="KW-0249">Electron transport</keyword>
<dbReference type="RefSeq" id="WP_123691386.1">
    <property type="nucleotide sequence ID" value="NZ_AP019700.1"/>
</dbReference>
<keyword evidence="13" id="KW-0479">Metal-binding</keyword>
<keyword evidence="16" id="KW-0408">Iron</keyword>
<dbReference type="Proteomes" id="UP000278222">
    <property type="component" value="Unassembled WGS sequence"/>
</dbReference>
<keyword evidence="12 18" id="KW-0812">Transmembrane</keyword>
<evidence type="ECO:0000256" key="18">
    <source>
        <dbReference type="SAM" id="Phobius"/>
    </source>
</evidence>
<evidence type="ECO:0000256" key="17">
    <source>
        <dbReference type="ARBA" id="ARBA00023136"/>
    </source>
</evidence>
<comment type="pathway">
    <text evidence="4">Carbohydrate metabolism; tricarboxylic acid cycle.</text>
</comment>
<reference evidence="19 20" key="1">
    <citation type="submission" date="2018-11" db="EMBL/GenBank/DDBJ databases">
        <title>Genomic Encyclopedia of Type Strains, Phase IV (KMG-IV): sequencing the most valuable type-strain genomes for metagenomic binning, comparative biology and taxonomic classification.</title>
        <authorList>
            <person name="Goeker M."/>
        </authorList>
    </citation>
    <scope>NUCLEOTIDE SEQUENCE [LARGE SCALE GENOMIC DNA]</scope>
    <source>
        <strain evidence="19 20">DSM 5900</strain>
    </source>
</reference>
<evidence type="ECO:0000256" key="4">
    <source>
        <dbReference type="ARBA" id="ARBA00005163"/>
    </source>
</evidence>
<evidence type="ECO:0000256" key="14">
    <source>
        <dbReference type="ARBA" id="ARBA00022982"/>
    </source>
</evidence>
<dbReference type="NCBIfam" id="TIGR02968">
    <property type="entry name" value="succ_dehyd_anc"/>
    <property type="match status" value="1"/>
</dbReference>
<dbReference type="Pfam" id="PF01127">
    <property type="entry name" value="Sdh_cyt"/>
    <property type="match status" value="1"/>
</dbReference>
<comment type="caution">
    <text evidence="19">The sequence shown here is derived from an EMBL/GenBank/DDBJ whole genome shotgun (WGS) entry which is preliminary data.</text>
</comment>
<dbReference type="GO" id="GO:0020037">
    <property type="term" value="F:heme binding"/>
    <property type="evidence" value="ECO:0007669"/>
    <property type="project" value="InterPro"/>
</dbReference>